<evidence type="ECO:0000313" key="1">
    <source>
        <dbReference type="EMBL" id="KAL1613188.1"/>
    </source>
</evidence>
<reference evidence="1 2" key="1">
    <citation type="submission" date="2024-02" db="EMBL/GenBank/DDBJ databases">
        <title>De novo assembly and annotation of 12 fungi associated with fruit tree decline syndrome in Ontario, Canada.</title>
        <authorList>
            <person name="Sulman M."/>
            <person name="Ellouze W."/>
            <person name="Ilyukhin E."/>
        </authorList>
    </citation>
    <scope>NUCLEOTIDE SEQUENCE [LARGE SCALE GENOMIC DNA]</scope>
    <source>
        <strain evidence="1 2">M42-189</strain>
    </source>
</reference>
<dbReference type="Proteomes" id="UP001521785">
    <property type="component" value="Unassembled WGS sequence"/>
</dbReference>
<proteinExistence type="predicted"/>
<organism evidence="1 2">
    <name type="scientific">Paraconiothyrium brasiliense</name>
    <dbReference type="NCBI Taxonomy" id="300254"/>
    <lineage>
        <taxon>Eukaryota</taxon>
        <taxon>Fungi</taxon>
        <taxon>Dikarya</taxon>
        <taxon>Ascomycota</taxon>
        <taxon>Pezizomycotina</taxon>
        <taxon>Dothideomycetes</taxon>
        <taxon>Pleosporomycetidae</taxon>
        <taxon>Pleosporales</taxon>
        <taxon>Massarineae</taxon>
        <taxon>Didymosphaeriaceae</taxon>
        <taxon>Paraconiothyrium</taxon>
    </lineage>
</organism>
<sequence>MPLTEAELWKVYANKIKNDYLQQSDLGPQNKIFIPPINAQAILASGAIKQSQTNFGVFRSSDPLLEVNNPSFTPSNDGYARRCLNYLSAVQLAKNFNQDTDASAGLVQIRDEAYKKLSAATEAFQATAKKAKAAWQDSFDYPNVPMYQWIVQNYPMYTAAENDQSAASAAFDNVMNQIYGPNYKTLDQMKKKLGLALEQQPSAFTMVVNAALPDAAENTTADEYRPKYDIDAGYAKQIKAWIDQTVDRSGKHEKASIVINASETSNYDWHSVGFEESKINASAGFWPFFKVEYTESDEKKTDEVKVDESSSSLSVKIVADGIGSFGVNPSSTWNPGNIKKTYPNLYESASKQLWDPMVQVSKIVVGYNVRVEITLDSNTYKSITSKVDTARTRDASASATLFGCRLNIGGSYHDSQSNSTNWSDVKKSDDNNTLVIPASNNTIPVLLAVVGTVLS</sequence>
<accession>A0ABR3S9M1</accession>
<name>A0ABR3S9M1_9PLEO</name>
<protein>
    <submittedName>
        <fullName evidence="1">Uncharacterized protein</fullName>
    </submittedName>
</protein>
<dbReference type="EMBL" id="JAKJXO020000001">
    <property type="protein sequence ID" value="KAL1613188.1"/>
    <property type="molecule type" value="Genomic_DNA"/>
</dbReference>
<comment type="caution">
    <text evidence="1">The sequence shown here is derived from an EMBL/GenBank/DDBJ whole genome shotgun (WGS) entry which is preliminary data.</text>
</comment>
<gene>
    <name evidence="1" type="ORF">SLS60_001420</name>
</gene>
<keyword evidence="2" id="KW-1185">Reference proteome</keyword>
<evidence type="ECO:0000313" key="2">
    <source>
        <dbReference type="Proteomes" id="UP001521785"/>
    </source>
</evidence>